<evidence type="ECO:0000259" key="1">
    <source>
        <dbReference type="Pfam" id="PF04233"/>
    </source>
</evidence>
<reference evidence="3" key="1">
    <citation type="submission" date="2017-06" db="EMBL/GenBank/DDBJ databases">
        <authorList>
            <person name="Varghese N."/>
            <person name="Submissions S."/>
        </authorList>
    </citation>
    <scope>NUCLEOTIDE SEQUENCE [LARGE SCALE GENOMIC DNA]</scope>
    <source>
        <strain evidence="3">DSM 28041</strain>
    </source>
</reference>
<dbReference type="InterPro" id="IPR006528">
    <property type="entry name" value="Phage_head_morphogenesis_dom"/>
</dbReference>
<protein>
    <submittedName>
        <fullName evidence="2">Phage Mu protein F like protein</fullName>
    </submittedName>
</protein>
<dbReference type="Pfam" id="PF04233">
    <property type="entry name" value="Phage_Mu_F"/>
    <property type="match status" value="1"/>
</dbReference>
<keyword evidence="3" id="KW-1185">Reference proteome</keyword>
<evidence type="ECO:0000313" key="3">
    <source>
        <dbReference type="Proteomes" id="UP000198310"/>
    </source>
</evidence>
<dbReference type="AlphaFoldDB" id="A0A239AAZ3"/>
<dbReference type="RefSeq" id="WP_089333913.1">
    <property type="nucleotide sequence ID" value="NZ_FZNS01000011.1"/>
</dbReference>
<accession>A0A239AAZ3</accession>
<gene>
    <name evidence="2" type="ORF">SAMN06269173_11185</name>
</gene>
<dbReference type="Proteomes" id="UP000198310">
    <property type="component" value="Unassembled WGS sequence"/>
</dbReference>
<evidence type="ECO:0000313" key="2">
    <source>
        <dbReference type="EMBL" id="SNR92228.1"/>
    </source>
</evidence>
<proteinExistence type="predicted"/>
<feature type="domain" description="Phage head morphogenesis" evidence="1">
    <location>
        <begin position="123"/>
        <end position="240"/>
    </location>
</feature>
<dbReference type="EMBL" id="FZNS01000011">
    <property type="protein sequence ID" value="SNR92228.1"/>
    <property type="molecule type" value="Genomic_DNA"/>
</dbReference>
<sequence length="246" mass="26574">MPTDTPEARIARLDAYESRFIPKLAAALIKSVEPAISAYEQGATPSLAAAYVKDTHVGTVLEQLYRTVAVDEAKRTYDTLTEGQKAQAPGTLADGWVARARDFLRGEGRMTLQGITERTQGVVRDVLEAAQELGLSIPDAARRLRQTVTGIARERAIAICRTEINASSNAGSLWGAQATGLALQKQWLDTKDGRARPTHVAANGQKAPLDGFFSVGQGRGRYPGDPLLPVGERARCRCTQTYVPID</sequence>
<name>A0A239AAZ3_9BACT</name>
<organism evidence="2 3">
    <name type="scientific">Hymenobacter mucosus</name>
    <dbReference type="NCBI Taxonomy" id="1411120"/>
    <lineage>
        <taxon>Bacteria</taxon>
        <taxon>Pseudomonadati</taxon>
        <taxon>Bacteroidota</taxon>
        <taxon>Cytophagia</taxon>
        <taxon>Cytophagales</taxon>
        <taxon>Hymenobacteraceae</taxon>
        <taxon>Hymenobacter</taxon>
    </lineage>
</organism>